<sequence>MSNESNELNAIHPLADSVLGVLRDVAWNALVERFEEPFTITGDPPGLVQRRLDEALQYALQSGGQALLSDEDEVNHLELLLAFARLVESSAHEYAVVALTAPGRTEPLVSVFATKGGTNQVAVPKKALAQLNVRLVQKQTSKAVFVHNHPDGILHDIFGAAVLGPSAQDRQMLSRAYQHWFATDGYVRSEFYLVEGGTFRKFILPSASEVWDLAKRLGLVTTSAR</sequence>
<gene>
    <name evidence="1" type="ORF">KEG57_35905</name>
</gene>
<dbReference type="EMBL" id="JAGTJJ010000033">
    <property type="protein sequence ID" value="MDC3985921.1"/>
    <property type="molecule type" value="Genomic_DNA"/>
</dbReference>
<evidence type="ECO:0000313" key="2">
    <source>
        <dbReference type="Proteomes" id="UP001151081"/>
    </source>
</evidence>
<evidence type="ECO:0000313" key="1">
    <source>
        <dbReference type="EMBL" id="MDC3985921.1"/>
    </source>
</evidence>
<dbReference type="Proteomes" id="UP001151081">
    <property type="component" value="Unassembled WGS sequence"/>
</dbReference>
<name>A0A9X3XDH2_9BACT</name>
<comment type="caution">
    <text evidence="1">The sequence shown here is derived from an EMBL/GenBank/DDBJ whole genome shotgun (WGS) entry which is preliminary data.</text>
</comment>
<proteinExistence type="predicted"/>
<accession>A0A9X3XDH2</accession>
<dbReference type="RefSeq" id="WP_272459289.1">
    <property type="nucleotide sequence ID" value="NZ_JAGTJJ010000033.1"/>
</dbReference>
<dbReference type="AlphaFoldDB" id="A0A9X3XDH2"/>
<protein>
    <submittedName>
        <fullName evidence="1">Uncharacterized protein</fullName>
    </submittedName>
</protein>
<organism evidence="1 2">
    <name type="scientific">Polyangium jinanense</name>
    <dbReference type="NCBI Taxonomy" id="2829994"/>
    <lineage>
        <taxon>Bacteria</taxon>
        <taxon>Pseudomonadati</taxon>
        <taxon>Myxococcota</taxon>
        <taxon>Polyangia</taxon>
        <taxon>Polyangiales</taxon>
        <taxon>Polyangiaceae</taxon>
        <taxon>Polyangium</taxon>
    </lineage>
</organism>
<reference evidence="1 2" key="1">
    <citation type="submission" date="2021-04" db="EMBL/GenBank/DDBJ databases">
        <title>Genome analysis of Polyangium sp.</title>
        <authorList>
            <person name="Li Y."/>
            <person name="Wang J."/>
        </authorList>
    </citation>
    <scope>NUCLEOTIDE SEQUENCE [LARGE SCALE GENOMIC DNA]</scope>
    <source>
        <strain evidence="1 2">SDU14</strain>
    </source>
</reference>
<keyword evidence="2" id="KW-1185">Reference proteome</keyword>